<keyword evidence="2 5" id="KW-0547">Nucleotide-binding</keyword>
<evidence type="ECO:0000313" key="6">
    <source>
        <dbReference type="EMBL" id="KAG6765342.1"/>
    </source>
</evidence>
<dbReference type="GO" id="GO:0005524">
    <property type="term" value="F:ATP binding"/>
    <property type="evidence" value="ECO:0007669"/>
    <property type="project" value="UniProtKB-KW"/>
</dbReference>
<protein>
    <submittedName>
        <fullName evidence="6">Uncharacterized protein</fullName>
    </submittedName>
</protein>
<dbReference type="NCBIfam" id="NF001413">
    <property type="entry name" value="PRK00290.1"/>
    <property type="match status" value="1"/>
</dbReference>
<keyword evidence="3" id="KW-0256">Endoplasmic reticulum</keyword>
<comment type="similarity">
    <text evidence="5">Belongs to the heat shock protein 70 family.</text>
</comment>
<comment type="caution">
    <text evidence="6">The sequence shown here is derived from an EMBL/GenBank/DDBJ whole genome shotgun (WGS) entry which is preliminary data.</text>
</comment>
<reference evidence="6" key="1">
    <citation type="journal article" date="2020" name="bioRxiv">
        <title>Hybrid origin of Populus tomentosa Carr. identified through genome sequencing and phylogenomic analysis.</title>
        <authorList>
            <person name="An X."/>
            <person name="Gao K."/>
            <person name="Chen Z."/>
            <person name="Li J."/>
            <person name="Yang X."/>
            <person name="Yang X."/>
            <person name="Zhou J."/>
            <person name="Guo T."/>
            <person name="Zhao T."/>
            <person name="Huang S."/>
            <person name="Miao D."/>
            <person name="Khan W.U."/>
            <person name="Rao P."/>
            <person name="Ye M."/>
            <person name="Lei B."/>
            <person name="Liao W."/>
            <person name="Wang J."/>
            <person name="Ji L."/>
            <person name="Li Y."/>
            <person name="Guo B."/>
            <person name="Mustafa N.S."/>
            <person name="Li S."/>
            <person name="Yun Q."/>
            <person name="Keller S.R."/>
            <person name="Mao J."/>
            <person name="Zhang R."/>
            <person name="Strauss S.H."/>
        </authorList>
    </citation>
    <scope>NUCLEOTIDE SEQUENCE</scope>
    <source>
        <strain evidence="6">GM15</strain>
        <tissue evidence="6">Leaf</tissue>
    </source>
</reference>
<dbReference type="FunFam" id="2.60.34.10:FF:000002">
    <property type="entry name" value="Heat shock 70 kDa"/>
    <property type="match status" value="1"/>
</dbReference>
<dbReference type="GO" id="GO:0009860">
    <property type="term" value="P:pollen tube growth"/>
    <property type="evidence" value="ECO:0007669"/>
    <property type="project" value="UniProtKB-ARBA"/>
</dbReference>
<dbReference type="GO" id="GO:0005788">
    <property type="term" value="C:endoplasmic reticulum lumen"/>
    <property type="evidence" value="ECO:0007669"/>
    <property type="project" value="UniProtKB-SubCell"/>
</dbReference>
<gene>
    <name evidence="6" type="ORF">POTOM_029377</name>
</gene>
<evidence type="ECO:0000256" key="5">
    <source>
        <dbReference type="RuleBase" id="RU003322"/>
    </source>
</evidence>
<dbReference type="Pfam" id="PF00012">
    <property type="entry name" value="HSP70"/>
    <property type="match status" value="1"/>
</dbReference>
<evidence type="ECO:0000313" key="7">
    <source>
        <dbReference type="Proteomes" id="UP000886885"/>
    </source>
</evidence>
<evidence type="ECO:0000256" key="2">
    <source>
        <dbReference type="ARBA" id="ARBA00022741"/>
    </source>
</evidence>
<evidence type="ECO:0000256" key="3">
    <source>
        <dbReference type="ARBA" id="ARBA00022824"/>
    </source>
</evidence>
<dbReference type="PROSITE" id="PS00329">
    <property type="entry name" value="HSP70_2"/>
    <property type="match status" value="1"/>
</dbReference>
<accession>A0A8X7ZCN1</accession>
<comment type="subcellular location">
    <subcellularLocation>
        <location evidence="1">Endoplasmic reticulum lumen</location>
    </subcellularLocation>
</comment>
<dbReference type="OrthoDB" id="3789372at2759"/>
<keyword evidence="7" id="KW-1185">Reference proteome</keyword>
<dbReference type="PANTHER" id="PTHR19375">
    <property type="entry name" value="HEAT SHOCK PROTEIN 70KDA"/>
    <property type="match status" value="1"/>
</dbReference>
<dbReference type="FunFam" id="3.30.420.40:FF:000026">
    <property type="entry name" value="Heat shock protein 70"/>
    <property type="match status" value="1"/>
</dbReference>
<dbReference type="GO" id="GO:0140662">
    <property type="term" value="F:ATP-dependent protein folding chaperone"/>
    <property type="evidence" value="ECO:0007669"/>
    <property type="project" value="InterPro"/>
</dbReference>
<evidence type="ECO:0000256" key="1">
    <source>
        <dbReference type="ARBA" id="ARBA00004319"/>
    </source>
</evidence>
<name>A0A8X7ZCN1_POPTO</name>
<proteinExistence type="inferred from homology"/>
<dbReference type="PROSITE" id="PS00297">
    <property type="entry name" value="HSP70_1"/>
    <property type="match status" value="1"/>
</dbReference>
<evidence type="ECO:0000256" key="4">
    <source>
        <dbReference type="ARBA" id="ARBA00022840"/>
    </source>
</evidence>
<dbReference type="InterPro" id="IPR013126">
    <property type="entry name" value="Hsp_70_fam"/>
</dbReference>
<dbReference type="Proteomes" id="UP000886885">
    <property type="component" value="Chromosome 8A"/>
</dbReference>
<dbReference type="InterPro" id="IPR018181">
    <property type="entry name" value="Heat_shock_70_CS"/>
</dbReference>
<dbReference type="FunFam" id="3.90.640.10:FF:000002">
    <property type="entry name" value="Heat shock 70 kDa"/>
    <property type="match status" value="1"/>
</dbReference>
<dbReference type="EMBL" id="JAAWWB010000015">
    <property type="protein sequence ID" value="KAG6765342.1"/>
    <property type="molecule type" value="Genomic_DNA"/>
</dbReference>
<dbReference type="AlphaFoldDB" id="A0A8X7ZCN1"/>
<keyword evidence="4 5" id="KW-0067">ATP-binding</keyword>
<organism evidence="6 7">
    <name type="scientific">Populus tomentosa</name>
    <name type="common">Chinese white poplar</name>
    <dbReference type="NCBI Taxonomy" id="118781"/>
    <lineage>
        <taxon>Eukaryota</taxon>
        <taxon>Viridiplantae</taxon>
        <taxon>Streptophyta</taxon>
        <taxon>Embryophyta</taxon>
        <taxon>Tracheophyta</taxon>
        <taxon>Spermatophyta</taxon>
        <taxon>Magnoliopsida</taxon>
        <taxon>eudicotyledons</taxon>
        <taxon>Gunneridae</taxon>
        <taxon>Pentapetalae</taxon>
        <taxon>rosids</taxon>
        <taxon>fabids</taxon>
        <taxon>Malpighiales</taxon>
        <taxon>Salicaceae</taxon>
        <taxon>Saliceae</taxon>
        <taxon>Populus</taxon>
    </lineage>
</organism>
<sequence>METDDSTAIGIDLGTTYSCVGVWQNGRVEIIPNDQGNGMTPSCVAFTDTERLIGEAAKNQVVSNPVNTIFGAKRLIGMRFSDVAVQSDIQHWPFKVVAGPLDRPMIVVNYKREERQFAAEEISAMVLRKMGEIAEAFIGKSVKNAVITVPAYFIDSQRQATKDAGLIAGFNVMRIVNEPTAAAMAYGLHMDINYGAKNVLVFDLGGGTCDVSLLVIEDRVVEVLATAGDSHLGGEDFDNRLVNYFVQEFKRRKKKDISGDPSALRRLRTACERAKRSLSRDVQTNIEIDSLYEGIDFYSTITRARFEELNTDLFRRCLQLVKKCLRDCDMDKNNIDDVVLVGGSSRIPKVQLLLQYFFNGKELCKSINPDEAVAYGAAVQATILTGGGNEVVQDMLLLDVVPLSLGLEISGGVMDVLIGRNNTLPTIKERIFSTYADNQTAVLIKIYEGERTRTRDNNLLGTFELSGIAPAPKGVPQIRITFDIDTNGILNVSAEDETSGQKKRIKITNDRGRWSEKEIQKMVHEAERYKSEDEKHKKWAEAKNELEIYVRNMRITIGDEKRSSKLATGDKNKIEGAIDQAMKWLDGNQLARKDDFDGKLGELESICNPIIAKIYRSDGACMGTLMEDEVSPSDGRGTYGDEEPSGVCFDL</sequence>
<dbReference type="FunFam" id="3.30.30.30:FF:000005">
    <property type="entry name" value="Heat shock protein ssb1"/>
    <property type="match status" value="1"/>
</dbReference>